<reference evidence="1" key="1">
    <citation type="submission" date="2025-08" db="UniProtKB">
        <authorList>
            <consortium name="Ensembl"/>
        </authorList>
    </citation>
    <scope>IDENTIFICATION</scope>
</reference>
<proteinExistence type="predicted"/>
<dbReference type="Ensembl" id="ENSOABT00000046450.2">
    <property type="protein sequence ID" value="ENSOABP00000045266.1"/>
    <property type="gene ID" value="ENSOABG00000020298.2"/>
</dbReference>
<dbReference type="InterPro" id="IPR014722">
    <property type="entry name" value="Rib_uL2_dom2"/>
</dbReference>
<keyword evidence="2" id="KW-1185">Reference proteome</keyword>
<sequence>MLQTGHAAYNSSGPHAGKLVTIVDVTSQNRVSALNHSCDQWVKMPFLSKCMHLTDYDKKIPHT</sequence>
<accession>A0A668V0E4</accession>
<dbReference type="Gene3D" id="2.30.30.30">
    <property type="match status" value="1"/>
</dbReference>
<reference evidence="1" key="2">
    <citation type="submission" date="2025-09" db="UniProtKB">
        <authorList>
            <consortium name="Ensembl"/>
        </authorList>
    </citation>
    <scope>IDENTIFICATION</scope>
</reference>
<organism evidence="1 2">
    <name type="scientific">Oreochromis aureus</name>
    <name type="common">Israeli tilapia</name>
    <name type="synonym">Chromis aureus</name>
    <dbReference type="NCBI Taxonomy" id="47969"/>
    <lineage>
        <taxon>Eukaryota</taxon>
        <taxon>Metazoa</taxon>
        <taxon>Chordata</taxon>
        <taxon>Craniata</taxon>
        <taxon>Vertebrata</taxon>
        <taxon>Euteleostomi</taxon>
        <taxon>Actinopterygii</taxon>
        <taxon>Neopterygii</taxon>
        <taxon>Teleostei</taxon>
        <taxon>Neoteleostei</taxon>
        <taxon>Acanthomorphata</taxon>
        <taxon>Ovalentaria</taxon>
        <taxon>Cichlomorphae</taxon>
        <taxon>Cichliformes</taxon>
        <taxon>Cichlidae</taxon>
        <taxon>African cichlids</taxon>
        <taxon>Pseudocrenilabrinae</taxon>
        <taxon>Oreochromini</taxon>
        <taxon>Oreochromis</taxon>
    </lineage>
</organism>
<dbReference type="Proteomes" id="UP000472276">
    <property type="component" value="Unassembled WGS sequence"/>
</dbReference>
<name>A0A668V0E4_OREAU</name>
<protein>
    <submittedName>
        <fullName evidence="1">Uncharacterized protein</fullName>
    </submittedName>
</protein>
<evidence type="ECO:0000313" key="1">
    <source>
        <dbReference type="Ensembl" id="ENSOABP00000045266.1"/>
    </source>
</evidence>
<dbReference type="AlphaFoldDB" id="A0A668V0E4"/>
<evidence type="ECO:0000313" key="2">
    <source>
        <dbReference type="Proteomes" id="UP000472276"/>
    </source>
</evidence>